<dbReference type="EMBL" id="SJPJ01000001">
    <property type="protein sequence ID" value="TWT80281.1"/>
    <property type="molecule type" value="Genomic_DNA"/>
</dbReference>
<dbReference type="Pfam" id="PF09492">
    <property type="entry name" value="Pec_lyase"/>
    <property type="match status" value="1"/>
</dbReference>
<feature type="chain" id="PRO_5023066917" evidence="1">
    <location>
        <begin position="20"/>
        <end position="483"/>
    </location>
</feature>
<sequence length="483" mass="54215" precursor="true">MRQTSYVAATCAASLLLCASIGVSYDLGPNSDTAISESVVTSAIRKAVVFYRGQVASHGGYVYYYSTDMSQRWGEGMATADQIWVQPPATPTVGMAYLKAYEAIGDSDCLDAAQDAAEALVYGQRRSGGWSNSIDLKGRKLGFQYEGGTRRKDGISSLDDGQTQAAIQLLVLVDEALEFKNDEIHESATTALDTLLSAQFPGGGFPQVWKEPVAKQPVLKASFPKYEWRTDGRIKNYWDMYTLNDNVCGHVAGALITAHRVYQDDRYITALKRLGDFLVLAQMPEPQPAWAQQYNYDMHPIWARKFEPPAIAGDESQEVIETLMKISIATGDRKYLEPIPRALAYLKRSLLPDGRLARYYELTTNRPLYMVRQDKSTYALTYDDSNLPSHYRWKWDSKVTELERRLHAVKTGQQARSKTKGELQSKVSRIVQELDEQGRWLSTYVGQPLVGQPKFPPDAKFLSSEVFSRNITILSDYLEVSKK</sequence>
<dbReference type="Gene3D" id="1.50.10.20">
    <property type="match status" value="1"/>
</dbReference>
<dbReference type="RefSeq" id="WP_146395332.1">
    <property type="nucleotide sequence ID" value="NZ_SJPJ01000001.1"/>
</dbReference>
<dbReference type="Proteomes" id="UP000315010">
    <property type="component" value="Unassembled WGS sequence"/>
</dbReference>
<comment type="caution">
    <text evidence="2">The sequence shown here is derived from an EMBL/GenBank/DDBJ whole genome shotgun (WGS) entry which is preliminary data.</text>
</comment>
<feature type="signal peptide" evidence="1">
    <location>
        <begin position="1"/>
        <end position="19"/>
    </location>
</feature>
<name>A0A5C5Z0F1_9BACT</name>
<gene>
    <name evidence="2" type="ORF">CA13_16940</name>
</gene>
<accession>A0A5C5Z0F1</accession>
<dbReference type="AlphaFoldDB" id="A0A5C5Z0F1"/>
<dbReference type="GO" id="GO:0016829">
    <property type="term" value="F:lyase activity"/>
    <property type="evidence" value="ECO:0007669"/>
    <property type="project" value="UniProtKB-KW"/>
</dbReference>
<evidence type="ECO:0000313" key="2">
    <source>
        <dbReference type="EMBL" id="TWT80281.1"/>
    </source>
</evidence>
<keyword evidence="3" id="KW-1185">Reference proteome</keyword>
<protein>
    <submittedName>
        <fullName evidence="2">Pectic acid lyase</fullName>
    </submittedName>
</protein>
<proteinExistence type="predicted"/>
<evidence type="ECO:0000256" key="1">
    <source>
        <dbReference type="SAM" id="SignalP"/>
    </source>
</evidence>
<organism evidence="2 3">
    <name type="scientific">Novipirellula herctigrandis</name>
    <dbReference type="NCBI Taxonomy" id="2527986"/>
    <lineage>
        <taxon>Bacteria</taxon>
        <taxon>Pseudomonadati</taxon>
        <taxon>Planctomycetota</taxon>
        <taxon>Planctomycetia</taxon>
        <taxon>Pirellulales</taxon>
        <taxon>Pirellulaceae</taxon>
        <taxon>Novipirellula</taxon>
    </lineage>
</organism>
<dbReference type="InterPro" id="IPR012669">
    <property type="entry name" value="Pectate_lyase"/>
</dbReference>
<keyword evidence="1" id="KW-0732">Signal</keyword>
<keyword evidence="2" id="KW-0456">Lyase</keyword>
<evidence type="ECO:0000313" key="3">
    <source>
        <dbReference type="Proteomes" id="UP000315010"/>
    </source>
</evidence>
<dbReference type="OrthoDB" id="9804686at2"/>
<reference evidence="2 3" key="1">
    <citation type="submission" date="2019-02" db="EMBL/GenBank/DDBJ databases">
        <title>Deep-cultivation of Planctomycetes and their phenomic and genomic characterization uncovers novel biology.</title>
        <authorList>
            <person name="Wiegand S."/>
            <person name="Jogler M."/>
            <person name="Boedeker C."/>
            <person name="Pinto D."/>
            <person name="Vollmers J."/>
            <person name="Rivas-Marin E."/>
            <person name="Kohn T."/>
            <person name="Peeters S.H."/>
            <person name="Heuer A."/>
            <person name="Rast P."/>
            <person name="Oberbeckmann S."/>
            <person name="Bunk B."/>
            <person name="Jeske O."/>
            <person name="Meyerdierks A."/>
            <person name="Storesund J.E."/>
            <person name="Kallscheuer N."/>
            <person name="Luecker S."/>
            <person name="Lage O.M."/>
            <person name="Pohl T."/>
            <person name="Merkel B.J."/>
            <person name="Hornburger P."/>
            <person name="Mueller R.-W."/>
            <person name="Bruemmer F."/>
            <person name="Labrenz M."/>
            <person name="Spormann A.M."/>
            <person name="Op Den Camp H."/>
            <person name="Overmann J."/>
            <person name="Amann R."/>
            <person name="Jetten M.S.M."/>
            <person name="Mascher T."/>
            <person name="Medema M.H."/>
            <person name="Devos D.P."/>
            <person name="Kaster A.-K."/>
            <person name="Ovreas L."/>
            <person name="Rohde M."/>
            <person name="Galperin M.Y."/>
            <person name="Jogler C."/>
        </authorList>
    </citation>
    <scope>NUCLEOTIDE SEQUENCE [LARGE SCALE GENOMIC DNA]</scope>
    <source>
        <strain evidence="2 3">CA13</strain>
    </source>
</reference>
<dbReference type="SUPFAM" id="SSF81853">
    <property type="entry name" value="Family 10 polysaccharide lyase"/>
    <property type="match status" value="1"/>
</dbReference>